<dbReference type="InterPro" id="IPR014710">
    <property type="entry name" value="RmlC-like_jellyroll"/>
</dbReference>
<feature type="site" description="Participates in a stacking interaction with the thymidine ring of dTDP-4-oxo-6-deoxyglucose" evidence="3">
    <location>
        <position position="138"/>
    </location>
</feature>
<evidence type="ECO:0000256" key="3">
    <source>
        <dbReference type="PIRSR" id="PIRSR600888-3"/>
    </source>
</evidence>
<keyword evidence="4 5" id="KW-0413">Isomerase</keyword>
<evidence type="ECO:0000313" key="6">
    <source>
        <dbReference type="Proteomes" id="UP000188342"/>
    </source>
</evidence>
<dbReference type="EMBL" id="FUKQ01000044">
    <property type="protein sequence ID" value="SJN40124.1"/>
    <property type="molecule type" value="Genomic_DNA"/>
</dbReference>
<dbReference type="NCBIfam" id="TIGR01221">
    <property type="entry name" value="rmlC"/>
    <property type="match status" value="1"/>
</dbReference>
<dbReference type="AlphaFoldDB" id="A0A1R4K7F8"/>
<comment type="similarity">
    <text evidence="1 4">Belongs to the dTDP-4-dehydrorhamnose 3,5-epimerase family.</text>
</comment>
<evidence type="ECO:0000256" key="1">
    <source>
        <dbReference type="ARBA" id="ARBA00010154"/>
    </source>
</evidence>
<comment type="catalytic activity">
    <reaction evidence="4">
        <text>dTDP-4-dehydro-6-deoxy-alpha-D-glucose = dTDP-4-dehydro-beta-L-rhamnose</text>
        <dbReference type="Rhea" id="RHEA:16969"/>
        <dbReference type="ChEBI" id="CHEBI:57649"/>
        <dbReference type="ChEBI" id="CHEBI:62830"/>
        <dbReference type="EC" id="5.1.3.13"/>
    </reaction>
</comment>
<organism evidence="5 6">
    <name type="scientific">Luteococcus japonicus LSP_Lj1</name>
    <dbReference type="NCBI Taxonomy" id="1255658"/>
    <lineage>
        <taxon>Bacteria</taxon>
        <taxon>Bacillati</taxon>
        <taxon>Actinomycetota</taxon>
        <taxon>Actinomycetes</taxon>
        <taxon>Propionibacteriales</taxon>
        <taxon>Propionibacteriaceae</taxon>
        <taxon>Luteococcus</taxon>
    </lineage>
</organism>
<name>A0A1R4K7F8_9ACTN</name>
<evidence type="ECO:0000256" key="4">
    <source>
        <dbReference type="RuleBase" id="RU364069"/>
    </source>
</evidence>
<gene>
    <name evidence="5" type="ORF">FM114_11950</name>
</gene>
<comment type="pathway">
    <text evidence="4">Carbohydrate biosynthesis; dTDP-L-rhamnose biosynthesis.</text>
</comment>
<feature type="active site" description="Proton donor" evidence="2">
    <location>
        <position position="132"/>
    </location>
</feature>
<dbReference type="GO" id="GO:0000271">
    <property type="term" value="P:polysaccharide biosynthetic process"/>
    <property type="evidence" value="ECO:0007669"/>
    <property type="project" value="TreeGrafter"/>
</dbReference>
<sequence length="180" mass="20439">MKWTPTEVDGCWIIDIAPFTDDRGFFARTFDAKEFAEHGLSTQFVQANMSTNHAKGTIRGMHRQIAPSAEGKLVTCHKGTIVDCCLDLREDSPTYGSHAMVELSEENHRALWIPANCGHGYLTMSDDTLVTYQVSDWYAPELERGQRWDDPAFNLQWPGEVTVISDKDRNWPDWDGKPFA</sequence>
<dbReference type="InterPro" id="IPR011051">
    <property type="entry name" value="RmlC_Cupin_sf"/>
</dbReference>
<dbReference type="PANTHER" id="PTHR21047:SF2">
    <property type="entry name" value="THYMIDINE DIPHOSPHO-4-KETO-RHAMNOSE 3,5-EPIMERASE"/>
    <property type="match status" value="1"/>
</dbReference>
<accession>A0A1R4K7F8</accession>
<reference evidence="5 6" key="1">
    <citation type="submission" date="2017-02" db="EMBL/GenBank/DDBJ databases">
        <authorList>
            <person name="Peterson S.W."/>
        </authorList>
    </citation>
    <scope>NUCLEOTIDE SEQUENCE [LARGE SCALE GENOMIC DNA]</scope>
    <source>
        <strain evidence="5 6">LSP_Lj1</strain>
    </source>
</reference>
<dbReference type="STRING" id="1255658.FM114_11950"/>
<dbReference type="InterPro" id="IPR000888">
    <property type="entry name" value="RmlC-like"/>
</dbReference>
<keyword evidence="6" id="KW-1185">Reference proteome</keyword>
<dbReference type="GO" id="GO:0008830">
    <property type="term" value="F:dTDP-4-dehydrorhamnose 3,5-epimerase activity"/>
    <property type="evidence" value="ECO:0007669"/>
    <property type="project" value="UniProtKB-UniRule"/>
</dbReference>
<comment type="subunit">
    <text evidence="4">Homodimer.</text>
</comment>
<evidence type="ECO:0000313" key="5">
    <source>
        <dbReference type="EMBL" id="SJN40124.1"/>
    </source>
</evidence>
<dbReference type="EC" id="5.1.3.13" evidence="4"/>
<dbReference type="Pfam" id="PF00908">
    <property type="entry name" value="dTDP_sugar_isom"/>
    <property type="match status" value="1"/>
</dbReference>
<dbReference type="Gene3D" id="2.60.120.10">
    <property type="entry name" value="Jelly Rolls"/>
    <property type="match status" value="1"/>
</dbReference>
<dbReference type="GO" id="GO:0005829">
    <property type="term" value="C:cytosol"/>
    <property type="evidence" value="ECO:0007669"/>
    <property type="project" value="TreeGrafter"/>
</dbReference>
<dbReference type="CDD" id="cd00438">
    <property type="entry name" value="cupin_RmlC"/>
    <property type="match status" value="1"/>
</dbReference>
<proteinExistence type="inferred from homology"/>
<dbReference type="Proteomes" id="UP000188342">
    <property type="component" value="Unassembled WGS sequence"/>
</dbReference>
<dbReference type="GO" id="GO:0019305">
    <property type="term" value="P:dTDP-rhamnose biosynthetic process"/>
    <property type="evidence" value="ECO:0007669"/>
    <property type="project" value="UniProtKB-UniRule"/>
</dbReference>
<dbReference type="PANTHER" id="PTHR21047">
    <property type="entry name" value="DTDP-6-DEOXY-D-GLUCOSE-3,5 EPIMERASE"/>
    <property type="match status" value="1"/>
</dbReference>
<dbReference type="RefSeq" id="WP_094765367.1">
    <property type="nucleotide sequence ID" value="NZ_FUKQ01000044.1"/>
</dbReference>
<dbReference type="OrthoDB" id="9800680at2"/>
<dbReference type="UniPathway" id="UPA00124"/>
<dbReference type="SUPFAM" id="SSF51182">
    <property type="entry name" value="RmlC-like cupins"/>
    <property type="match status" value="1"/>
</dbReference>
<protein>
    <recommendedName>
        <fullName evidence="4">dTDP-4-dehydrorhamnose 3,5-epimerase</fullName>
        <ecNumber evidence="4">5.1.3.13</ecNumber>
    </recommendedName>
    <alternativeName>
        <fullName evidence="4">Thymidine diphospho-4-keto-rhamnose 3,5-epimerase</fullName>
    </alternativeName>
</protein>
<comment type="function">
    <text evidence="4">Catalyzes the epimerization of the C3' and C5'positions of dTDP-6-deoxy-D-xylo-4-hexulose, forming dTDP-6-deoxy-L-lyxo-4-hexulose.</text>
</comment>
<evidence type="ECO:0000256" key="2">
    <source>
        <dbReference type="PIRSR" id="PIRSR600888-1"/>
    </source>
</evidence>
<feature type="active site" description="Proton acceptor" evidence="2">
    <location>
        <position position="62"/>
    </location>
</feature>